<dbReference type="AlphaFoldDB" id="A0A398C948"/>
<keyword evidence="2" id="KW-0732">Signal</keyword>
<dbReference type="RefSeq" id="WP_119108624.1">
    <property type="nucleotide sequence ID" value="NZ_QXJC01000002.1"/>
</dbReference>
<keyword evidence="4" id="KW-1185">Reference proteome</keyword>
<feature type="chain" id="PRO_5017103717" evidence="2">
    <location>
        <begin position="29"/>
        <end position="489"/>
    </location>
</feature>
<evidence type="ECO:0000313" key="4">
    <source>
        <dbReference type="Proteomes" id="UP000266302"/>
    </source>
</evidence>
<comment type="subcellular location">
    <subcellularLocation>
        <location evidence="2">Cell membrane</location>
        <topology evidence="2">Lipid-anchor</topology>
    </subcellularLocation>
</comment>
<dbReference type="InterPro" id="IPR010131">
    <property type="entry name" value="MdtP/NodT-like"/>
</dbReference>
<keyword evidence="2" id="KW-0564">Palmitate</keyword>
<feature type="signal peptide" evidence="2">
    <location>
        <begin position="1"/>
        <end position="28"/>
    </location>
</feature>
<dbReference type="GO" id="GO:0005886">
    <property type="term" value="C:plasma membrane"/>
    <property type="evidence" value="ECO:0007669"/>
    <property type="project" value="UniProtKB-SubCell"/>
</dbReference>
<organism evidence="3 4">
    <name type="scientific">Simplicispira hankyongi</name>
    <dbReference type="NCBI Taxonomy" id="2315688"/>
    <lineage>
        <taxon>Bacteria</taxon>
        <taxon>Pseudomonadati</taxon>
        <taxon>Pseudomonadota</taxon>
        <taxon>Betaproteobacteria</taxon>
        <taxon>Burkholderiales</taxon>
        <taxon>Comamonadaceae</taxon>
        <taxon>Simplicispira</taxon>
    </lineage>
</organism>
<accession>A0A398C948</accession>
<dbReference type="InterPro" id="IPR003423">
    <property type="entry name" value="OMP_efflux"/>
</dbReference>
<gene>
    <name evidence="3" type="ORF">D3F03_06640</name>
</gene>
<dbReference type="PROSITE" id="PS51257">
    <property type="entry name" value="PROKAR_LIPOPROTEIN"/>
    <property type="match status" value="1"/>
</dbReference>
<evidence type="ECO:0000256" key="2">
    <source>
        <dbReference type="RuleBase" id="RU362097"/>
    </source>
</evidence>
<dbReference type="Proteomes" id="UP000266302">
    <property type="component" value="Unassembled WGS sequence"/>
</dbReference>
<dbReference type="Gene3D" id="1.20.1600.10">
    <property type="entry name" value="Outer membrane efflux proteins (OEP)"/>
    <property type="match status" value="1"/>
</dbReference>
<reference evidence="3 4" key="1">
    <citation type="submission" date="2018-09" db="EMBL/GenBank/DDBJ databases">
        <title>Draft genome of Simplicispira sp. NY-02.</title>
        <authorList>
            <person name="Im W.T."/>
        </authorList>
    </citation>
    <scope>NUCLEOTIDE SEQUENCE [LARGE SCALE GENOMIC DNA]</scope>
    <source>
        <strain evidence="3 4">NY-02</strain>
    </source>
</reference>
<dbReference type="SUPFAM" id="SSF56954">
    <property type="entry name" value="Outer membrane efflux proteins (OEP)"/>
    <property type="match status" value="1"/>
</dbReference>
<name>A0A398C948_9BURK</name>
<dbReference type="NCBIfam" id="TIGR01845">
    <property type="entry name" value="outer_NodT"/>
    <property type="match status" value="1"/>
</dbReference>
<protein>
    <submittedName>
        <fullName evidence="3">Efflux transporter outer membrane subunit</fullName>
    </submittedName>
</protein>
<dbReference type="PANTHER" id="PTHR30203:SF33">
    <property type="entry name" value="BLR4455 PROTEIN"/>
    <property type="match status" value="1"/>
</dbReference>
<dbReference type="PANTHER" id="PTHR30203">
    <property type="entry name" value="OUTER MEMBRANE CATION EFFLUX PROTEIN"/>
    <property type="match status" value="1"/>
</dbReference>
<sequence length="489" mass="51679">MTHRFIFPLRSALLPLVAALAIAGCASAPTQAPEPLTPPSQFKEQAPGAPRWVAAAPAEAQARGAWWLVFGDPSLTALVERAGEHNTSIQEAAARLAQAHALLRQADADRLPQVGLNASSSRQAGANTVGGTSPAALHTAGASVSYELDLFGRLAGASTAAALDAQARDALLQSTRLAVQTDTAQTYLALRALDAEIALVRGTVDAYQDTLRLTERRFQAGDIAELDVERVRTEVASTEADAFALDRRRAALEHALAALVGDAASSFSVPVTTWTTALPTIPAGVPATVLTRRPDVSAAQSSLMAAQARLGVVRTAWFPDIALTANGGYASTDIGDLLKWSSRAWGVSALLSLPIFDGGRRDAAVQGARAQLDAAGASYRGQVLVAFREVEDQLSSLRLLHDQAEAQARAVRSAQSATAMSDTRYRNGYVSQLDLLDARRSELSNRRQALQVRASQYDATVGLIRSLGGDWGPLPAIPTSYALTGHRRN</sequence>
<dbReference type="OrthoDB" id="9770517at2"/>
<comment type="similarity">
    <text evidence="1 2">Belongs to the outer membrane factor (OMF) (TC 1.B.17) family.</text>
</comment>
<dbReference type="Gene3D" id="2.20.200.10">
    <property type="entry name" value="Outer membrane efflux proteins (OEP)"/>
    <property type="match status" value="1"/>
</dbReference>
<comment type="caution">
    <text evidence="3">The sequence shown here is derived from an EMBL/GenBank/DDBJ whole genome shotgun (WGS) entry which is preliminary data.</text>
</comment>
<keyword evidence="2" id="KW-1134">Transmembrane beta strand</keyword>
<evidence type="ECO:0000256" key="1">
    <source>
        <dbReference type="ARBA" id="ARBA00007613"/>
    </source>
</evidence>
<keyword evidence="2" id="KW-0449">Lipoprotein</keyword>
<keyword evidence="2" id="KW-0812">Transmembrane</keyword>
<dbReference type="GO" id="GO:0015562">
    <property type="term" value="F:efflux transmembrane transporter activity"/>
    <property type="evidence" value="ECO:0007669"/>
    <property type="project" value="InterPro"/>
</dbReference>
<keyword evidence="2" id="KW-0472">Membrane</keyword>
<proteinExistence type="inferred from homology"/>
<evidence type="ECO:0000313" key="3">
    <source>
        <dbReference type="EMBL" id="RID98874.1"/>
    </source>
</evidence>
<dbReference type="Pfam" id="PF02321">
    <property type="entry name" value="OEP"/>
    <property type="match status" value="2"/>
</dbReference>
<dbReference type="EMBL" id="QXJC01000002">
    <property type="protein sequence ID" value="RID98874.1"/>
    <property type="molecule type" value="Genomic_DNA"/>
</dbReference>